<dbReference type="Proteomes" id="UP000245133">
    <property type="component" value="Unassembled WGS sequence"/>
</dbReference>
<evidence type="ECO:0000256" key="3">
    <source>
        <dbReference type="ARBA" id="ARBA00023163"/>
    </source>
</evidence>
<evidence type="ECO:0000259" key="5">
    <source>
        <dbReference type="PROSITE" id="PS50977"/>
    </source>
</evidence>
<dbReference type="GO" id="GO:0003677">
    <property type="term" value="F:DNA binding"/>
    <property type="evidence" value="ECO:0007669"/>
    <property type="project" value="UniProtKB-UniRule"/>
</dbReference>
<feature type="domain" description="HTH tetR-type" evidence="5">
    <location>
        <begin position="1"/>
        <end position="61"/>
    </location>
</feature>
<evidence type="ECO:0000256" key="1">
    <source>
        <dbReference type="ARBA" id="ARBA00023015"/>
    </source>
</evidence>
<evidence type="ECO:0000256" key="4">
    <source>
        <dbReference type="PROSITE-ProRule" id="PRU00335"/>
    </source>
</evidence>
<dbReference type="PANTHER" id="PTHR47506:SF1">
    <property type="entry name" value="HTH-TYPE TRANSCRIPTIONAL REGULATOR YJDC"/>
    <property type="match status" value="1"/>
</dbReference>
<dbReference type="OrthoDB" id="9812484at2"/>
<keyword evidence="3" id="KW-0804">Transcription</keyword>
<accession>A0A2P2DVM1</accession>
<organism evidence="6 7">
    <name type="scientific">Leptospira ryugenii</name>
    <dbReference type="NCBI Taxonomy" id="1917863"/>
    <lineage>
        <taxon>Bacteria</taxon>
        <taxon>Pseudomonadati</taxon>
        <taxon>Spirochaetota</taxon>
        <taxon>Spirochaetia</taxon>
        <taxon>Leptospirales</taxon>
        <taxon>Leptospiraceae</taxon>
        <taxon>Leptospira</taxon>
    </lineage>
</organism>
<dbReference type="SUPFAM" id="SSF48498">
    <property type="entry name" value="Tetracyclin repressor-like, C-terminal domain"/>
    <property type="match status" value="1"/>
</dbReference>
<dbReference type="PRINTS" id="PR00455">
    <property type="entry name" value="HTHTETR"/>
</dbReference>
<dbReference type="InterPro" id="IPR009057">
    <property type="entry name" value="Homeodomain-like_sf"/>
</dbReference>
<evidence type="ECO:0000313" key="6">
    <source>
        <dbReference type="EMBL" id="GBF48665.1"/>
    </source>
</evidence>
<gene>
    <name evidence="6" type="ORF">LPTSP4_01650</name>
</gene>
<name>A0A2P2DVM1_9LEPT</name>
<dbReference type="SUPFAM" id="SSF46689">
    <property type="entry name" value="Homeodomain-like"/>
    <property type="match status" value="1"/>
</dbReference>
<dbReference type="EMBL" id="BFBB01000002">
    <property type="protein sequence ID" value="GBF48665.1"/>
    <property type="molecule type" value="Genomic_DNA"/>
</dbReference>
<sequence>MKTKEKILESSFALFREKGFQATAISEILENANAYKKSLYDHFDSKEEIGFAYLEHLSRQQGIVMRKVLEKSKDMDDFIDKWINFIIRDQRNTTRKDCPIALFSGEISHLPQFEPYRNQAIQYVLQTTESCIEHFRNDLRTDTLHQIAIELYIAYLGGLRLYSLTKDRKVIERMKDQMKHTARKKNKDFF</sequence>
<keyword evidence="2 4" id="KW-0238">DNA-binding</keyword>
<dbReference type="RefSeq" id="WP_108972736.1">
    <property type="nucleotide sequence ID" value="NZ_BFBB01000002.1"/>
</dbReference>
<reference evidence="6 7" key="1">
    <citation type="submission" date="2018-02" db="EMBL/GenBank/DDBJ databases">
        <title>Novel Leptospira species isolated from soil and water in Japan.</title>
        <authorList>
            <person name="Nakao R."/>
            <person name="Masuzawa T."/>
        </authorList>
    </citation>
    <scope>NUCLEOTIDE SEQUENCE [LARGE SCALE GENOMIC DNA]</scope>
    <source>
        <strain evidence="6 7">YH101</strain>
    </source>
</reference>
<comment type="caution">
    <text evidence="6">The sequence shown here is derived from an EMBL/GenBank/DDBJ whole genome shotgun (WGS) entry which is preliminary data.</text>
</comment>
<feature type="DNA-binding region" description="H-T-H motif" evidence="4">
    <location>
        <begin position="24"/>
        <end position="43"/>
    </location>
</feature>
<evidence type="ECO:0000256" key="2">
    <source>
        <dbReference type="ARBA" id="ARBA00023125"/>
    </source>
</evidence>
<dbReference type="Pfam" id="PF00440">
    <property type="entry name" value="TetR_N"/>
    <property type="match status" value="1"/>
</dbReference>
<dbReference type="PANTHER" id="PTHR47506">
    <property type="entry name" value="TRANSCRIPTIONAL REGULATORY PROTEIN"/>
    <property type="match status" value="1"/>
</dbReference>
<dbReference type="AlphaFoldDB" id="A0A2P2DVM1"/>
<keyword evidence="1" id="KW-0805">Transcription regulation</keyword>
<dbReference type="Gene3D" id="1.10.357.10">
    <property type="entry name" value="Tetracycline Repressor, domain 2"/>
    <property type="match status" value="1"/>
</dbReference>
<dbReference type="InterPro" id="IPR001647">
    <property type="entry name" value="HTH_TetR"/>
</dbReference>
<proteinExistence type="predicted"/>
<evidence type="ECO:0000313" key="7">
    <source>
        <dbReference type="Proteomes" id="UP000245133"/>
    </source>
</evidence>
<keyword evidence="7" id="KW-1185">Reference proteome</keyword>
<protein>
    <submittedName>
        <fullName evidence="6">Transcriptional regulator</fullName>
    </submittedName>
</protein>
<dbReference type="InterPro" id="IPR036271">
    <property type="entry name" value="Tet_transcr_reg_TetR-rel_C_sf"/>
</dbReference>
<dbReference type="PROSITE" id="PS50977">
    <property type="entry name" value="HTH_TETR_2"/>
    <property type="match status" value="1"/>
</dbReference>